<comment type="caution">
    <text evidence="5">The sequence shown here is derived from an EMBL/GenBank/DDBJ whole genome shotgun (WGS) entry which is preliminary data.</text>
</comment>
<dbReference type="InterPro" id="IPR036390">
    <property type="entry name" value="WH_DNA-bd_sf"/>
</dbReference>
<dbReference type="PROSITE" id="PS51118">
    <property type="entry name" value="HTH_HXLR"/>
    <property type="match status" value="1"/>
</dbReference>
<sequence>MEKRYRCPFEALTDVIGGKWKMHILWRLNIHDFLELDEIEEASFCPSRELLAEQLRELERDGFIQRISYPEIPPRVEYHITSVGRSLWPVLSAMQEWSIGYMQGLGMEVEEEVLEELKTVKRDHRIQELGEGFVEEKLPLDDYFKNTFENSEE</sequence>
<evidence type="ECO:0000259" key="4">
    <source>
        <dbReference type="PROSITE" id="PS51118"/>
    </source>
</evidence>
<evidence type="ECO:0000313" key="6">
    <source>
        <dbReference type="Proteomes" id="UP001144471"/>
    </source>
</evidence>
<name>A0A9W6LLK4_9FUSO</name>
<dbReference type="PANTHER" id="PTHR33204:SF29">
    <property type="entry name" value="TRANSCRIPTIONAL REGULATOR"/>
    <property type="match status" value="1"/>
</dbReference>
<dbReference type="Pfam" id="PF01638">
    <property type="entry name" value="HxlR"/>
    <property type="match status" value="1"/>
</dbReference>
<feature type="domain" description="HTH hxlR-type" evidence="4">
    <location>
        <begin position="7"/>
        <end position="106"/>
    </location>
</feature>
<protein>
    <recommendedName>
        <fullName evidence="4">HTH hxlR-type domain-containing protein</fullName>
    </recommendedName>
</protein>
<dbReference type="AlphaFoldDB" id="A0A9W6LLK4"/>
<dbReference type="Proteomes" id="UP001144471">
    <property type="component" value="Unassembled WGS sequence"/>
</dbReference>
<dbReference type="PANTHER" id="PTHR33204">
    <property type="entry name" value="TRANSCRIPTIONAL REGULATOR, MARR FAMILY"/>
    <property type="match status" value="1"/>
</dbReference>
<evidence type="ECO:0000256" key="2">
    <source>
        <dbReference type="ARBA" id="ARBA00023125"/>
    </source>
</evidence>
<keyword evidence="1" id="KW-0805">Transcription regulation</keyword>
<accession>A0A9W6LLK4</accession>
<dbReference type="Gene3D" id="1.10.10.10">
    <property type="entry name" value="Winged helix-like DNA-binding domain superfamily/Winged helix DNA-binding domain"/>
    <property type="match status" value="1"/>
</dbReference>
<gene>
    <name evidence="5" type="ORF">PM10SUCC1_03290</name>
</gene>
<dbReference type="GO" id="GO:0003677">
    <property type="term" value="F:DNA binding"/>
    <property type="evidence" value="ECO:0007669"/>
    <property type="project" value="UniProtKB-KW"/>
</dbReference>
<dbReference type="EMBL" id="BSDY01000001">
    <property type="protein sequence ID" value="GLI54814.1"/>
    <property type="molecule type" value="Genomic_DNA"/>
</dbReference>
<dbReference type="SUPFAM" id="SSF46785">
    <property type="entry name" value="Winged helix' DNA-binding domain"/>
    <property type="match status" value="1"/>
</dbReference>
<dbReference type="RefSeq" id="WP_281832856.1">
    <property type="nucleotide sequence ID" value="NZ_BSDY01000001.1"/>
</dbReference>
<dbReference type="InterPro" id="IPR036388">
    <property type="entry name" value="WH-like_DNA-bd_sf"/>
</dbReference>
<evidence type="ECO:0000256" key="3">
    <source>
        <dbReference type="ARBA" id="ARBA00023163"/>
    </source>
</evidence>
<evidence type="ECO:0000256" key="1">
    <source>
        <dbReference type="ARBA" id="ARBA00023015"/>
    </source>
</evidence>
<keyword evidence="6" id="KW-1185">Reference proteome</keyword>
<keyword evidence="3" id="KW-0804">Transcription</keyword>
<dbReference type="InterPro" id="IPR002577">
    <property type="entry name" value="HTH_HxlR"/>
</dbReference>
<organism evidence="5 6">
    <name type="scientific">Propionigenium maris DSM 9537</name>
    <dbReference type="NCBI Taxonomy" id="1123000"/>
    <lineage>
        <taxon>Bacteria</taxon>
        <taxon>Fusobacteriati</taxon>
        <taxon>Fusobacteriota</taxon>
        <taxon>Fusobacteriia</taxon>
        <taxon>Fusobacteriales</taxon>
        <taxon>Fusobacteriaceae</taxon>
        <taxon>Propionigenium</taxon>
    </lineage>
</organism>
<keyword evidence="2" id="KW-0238">DNA-binding</keyword>
<reference evidence="5" key="1">
    <citation type="submission" date="2022-12" db="EMBL/GenBank/DDBJ databases">
        <title>Reference genome sequencing for broad-spectrum identification of bacterial and archaeal isolates by mass spectrometry.</title>
        <authorList>
            <person name="Sekiguchi Y."/>
            <person name="Tourlousse D.M."/>
        </authorList>
    </citation>
    <scope>NUCLEOTIDE SEQUENCE</scope>
    <source>
        <strain evidence="5">10succ1</strain>
    </source>
</reference>
<evidence type="ECO:0000313" key="5">
    <source>
        <dbReference type="EMBL" id="GLI54814.1"/>
    </source>
</evidence>
<proteinExistence type="predicted"/>